<dbReference type="InterPro" id="IPR011335">
    <property type="entry name" value="Restrct_endonuc-II-like"/>
</dbReference>
<sequence>MPTARPLPPVIAGGPFTVRAALGLGVSAGELRRATLTSPFWGVREQTTGPDDVVARCRAALQVLPDGAVFSHVTALRLREIEVPWSLERDNLLHVVVPTRSGRPQRPQIRAHVSGRIDPARSPICGLAVTSPAQTWLHLAAALDLGELVVLGDAMLRRKLPPTTWGALEDAAAASSGARGVRTARLALPLLRSGTDSSMESRARLVLVHAGLPCPEVNTPVLDAWGRFVALPDLSYPELRIAIEYDGDVHRTDARTWRRDIARREALQALGWRIITLTADDVIRFPTRMVSWVRAAINARA</sequence>
<keyword evidence="2" id="KW-1185">Reference proteome</keyword>
<dbReference type="OrthoDB" id="3173471at2"/>
<protein>
    <recommendedName>
        <fullName evidence="3">DUF559 domain-containing protein</fullName>
    </recommendedName>
</protein>
<proteinExistence type="predicted"/>
<name>A0A4Q5N383_9MICO</name>
<accession>A0A4Q5N383</accession>
<dbReference type="SUPFAM" id="SSF52980">
    <property type="entry name" value="Restriction endonuclease-like"/>
    <property type="match status" value="1"/>
</dbReference>
<evidence type="ECO:0000313" key="2">
    <source>
        <dbReference type="Proteomes" id="UP000293764"/>
    </source>
</evidence>
<dbReference type="EMBL" id="SDWW01000004">
    <property type="protein sequence ID" value="RYV52586.1"/>
    <property type="molecule type" value="Genomic_DNA"/>
</dbReference>
<dbReference type="Proteomes" id="UP000293764">
    <property type="component" value="Unassembled WGS sequence"/>
</dbReference>
<evidence type="ECO:0000313" key="1">
    <source>
        <dbReference type="EMBL" id="RYV52586.1"/>
    </source>
</evidence>
<dbReference type="Gene3D" id="3.40.960.10">
    <property type="entry name" value="VSR Endonuclease"/>
    <property type="match status" value="1"/>
</dbReference>
<dbReference type="RefSeq" id="WP_130101080.1">
    <property type="nucleotide sequence ID" value="NZ_SDWW01000004.1"/>
</dbReference>
<dbReference type="AlphaFoldDB" id="A0A4Q5N383"/>
<organism evidence="1 2">
    <name type="scientific">Pengzhenrongella frigida</name>
    <dbReference type="NCBI Taxonomy" id="1259133"/>
    <lineage>
        <taxon>Bacteria</taxon>
        <taxon>Bacillati</taxon>
        <taxon>Actinomycetota</taxon>
        <taxon>Actinomycetes</taxon>
        <taxon>Micrococcales</taxon>
        <taxon>Pengzhenrongella</taxon>
    </lineage>
</organism>
<evidence type="ECO:0008006" key="3">
    <source>
        <dbReference type="Google" id="ProtNLM"/>
    </source>
</evidence>
<gene>
    <name evidence="1" type="ORF">EUA98_02475</name>
</gene>
<comment type="caution">
    <text evidence="1">The sequence shown here is derived from an EMBL/GenBank/DDBJ whole genome shotgun (WGS) entry which is preliminary data.</text>
</comment>
<reference evidence="1 2" key="1">
    <citation type="submission" date="2019-01" db="EMBL/GenBank/DDBJ databases">
        <title>Novel species of Cellulomonas.</title>
        <authorList>
            <person name="Liu Q."/>
            <person name="Xin Y.-H."/>
        </authorList>
    </citation>
    <scope>NUCLEOTIDE SEQUENCE [LARGE SCALE GENOMIC DNA]</scope>
    <source>
        <strain evidence="1 2">HLT2-17</strain>
    </source>
</reference>